<reference evidence="2" key="1">
    <citation type="submission" date="2016-06" db="EMBL/GenBank/DDBJ databases">
        <title>Parallel loss of symbiosis genes in relatives of nitrogen-fixing non-legume Parasponia.</title>
        <authorList>
            <person name="Van Velzen R."/>
            <person name="Holmer R."/>
            <person name="Bu F."/>
            <person name="Rutten L."/>
            <person name="Van Zeijl A."/>
            <person name="Liu W."/>
            <person name="Santuari L."/>
            <person name="Cao Q."/>
            <person name="Sharma T."/>
            <person name="Shen D."/>
            <person name="Roswanjaya Y."/>
            <person name="Wardhani T."/>
            <person name="Kalhor M.S."/>
            <person name="Jansen J."/>
            <person name="Van den Hoogen J."/>
            <person name="Gungor B."/>
            <person name="Hartog M."/>
            <person name="Hontelez J."/>
            <person name="Verver J."/>
            <person name="Yang W.-C."/>
            <person name="Schijlen E."/>
            <person name="Repin R."/>
            <person name="Schilthuizen M."/>
            <person name="Schranz E."/>
            <person name="Heidstra R."/>
            <person name="Miyata K."/>
            <person name="Fedorova E."/>
            <person name="Kohlen W."/>
            <person name="Bisseling T."/>
            <person name="Smit S."/>
            <person name="Geurts R."/>
        </authorList>
    </citation>
    <scope>NUCLEOTIDE SEQUENCE [LARGE SCALE GENOMIC DNA]</scope>
    <source>
        <strain evidence="2">cv. WU1-14</strain>
    </source>
</reference>
<dbReference type="EMBL" id="JXTB01000073">
    <property type="protein sequence ID" value="PON67239.1"/>
    <property type="molecule type" value="Genomic_DNA"/>
</dbReference>
<organism evidence="1 2">
    <name type="scientific">Parasponia andersonii</name>
    <name type="common">Sponia andersonii</name>
    <dbReference type="NCBI Taxonomy" id="3476"/>
    <lineage>
        <taxon>Eukaryota</taxon>
        <taxon>Viridiplantae</taxon>
        <taxon>Streptophyta</taxon>
        <taxon>Embryophyta</taxon>
        <taxon>Tracheophyta</taxon>
        <taxon>Spermatophyta</taxon>
        <taxon>Magnoliopsida</taxon>
        <taxon>eudicotyledons</taxon>
        <taxon>Gunneridae</taxon>
        <taxon>Pentapetalae</taxon>
        <taxon>rosids</taxon>
        <taxon>fabids</taxon>
        <taxon>Rosales</taxon>
        <taxon>Cannabaceae</taxon>
        <taxon>Parasponia</taxon>
    </lineage>
</organism>
<dbReference type="AlphaFoldDB" id="A0A2P5D1R3"/>
<proteinExistence type="predicted"/>
<protein>
    <submittedName>
        <fullName evidence="1">Uncharacterized protein</fullName>
    </submittedName>
</protein>
<dbReference type="Proteomes" id="UP000237105">
    <property type="component" value="Unassembled WGS sequence"/>
</dbReference>
<sequence length="102" mass="11681">MNLKSEVHGITYTIKGKVIDMNVSDLCAILEIPNEGGRPINLMGDFDEVTTLKILTKDGNYYPNCIANHLNVYSRLFHHYITYNILPRHVHHHTMPSQSHIP</sequence>
<evidence type="ECO:0000313" key="2">
    <source>
        <dbReference type="Proteomes" id="UP000237105"/>
    </source>
</evidence>
<comment type="caution">
    <text evidence="1">The sequence shown here is derived from an EMBL/GenBank/DDBJ whole genome shotgun (WGS) entry which is preliminary data.</text>
</comment>
<accession>A0A2P5D1R3</accession>
<name>A0A2P5D1R3_PARAD</name>
<keyword evidence="2" id="KW-1185">Reference proteome</keyword>
<gene>
    <name evidence="1" type="ORF">PanWU01x14_104140</name>
</gene>
<evidence type="ECO:0000313" key="1">
    <source>
        <dbReference type="EMBL" id="PON67239.1"/>
    </source>
</evidence>